<keyword evidence="1" id="KW-0732">Signal</keyword>
<evidence type="ECO:0000256" key="1">
    <source>
        <dbReference type="SAM" id="SignalP"/>
    </source>
</evidence>
<organism evidence="2 3">
    <name type="scientific">Candidatus Opimibacter skivensis</name>
    <dbReference type="NCBI Taxonomy" id="2982028"/>
    <lineage>
        <taxon>Bacteria</taxon>
        <taxon>Pseudomonadati</taxon>
        <taxon>Bacteroidota</taxon>
        <taxon>Saprospiria</taxon>
        <taxon>Saprospirales</taxon>
        <taxon>Saprospiraceae</taxon>
        <taxon>Candidatus Opimibacter</taxon>
    </lineage>
</organism>
<gene>
    <name evidence="2" type="ORF">IPP15_20095</name>
</gene>
<feature type="chain" id="PRO_5039556383" evidence="1">
    <location>
        <begin position="19"/>
        <end position="253"/>
    </location>
</feature>
<dbReference type="Proteomes" id="UP000808337">
    <property type="component" value="Unassembled WGS sequence"/>
</dbReference>
<name>A0A9D7T1J8_9BACT</name>
<sequence length="253" mass="29070">MNYYTSLIFFLSVSAAWAQHQLSLPLCGTDIYISLRGFEDSPVLLYNMHDNENTAAIAGRIMAVKYGGQYVELEHSGDRNIAFQYGKDSIFIDPNRIYTDAGIWLQMAKNKNNDTLLFKEIAMWRDSLLSILNISERSLVIALHNNTNNNYSFCSYGSQGEYEFEADDIYEGAIRDMDDFYFVTDPKIFKRLAAGRYHVVLQAHETLTDDGSLSVYCAQLGIRYVNVEAQHNHLLRQIKMLIFAFQHLVINRM</sequence>
<protein>
    <submittedName>
        <fullName evidence="2">Uncharacterized protein</fullName>
    </submittedName>
</protein>
<evidence type="ECO:0000313" key="3">
    <source>
        <dbReference type="Proteomes" id="UP000808337"/>
    </source>
</evidence>
<comment type="caution">
    <text evidence="2">The sequence shown here is derived from an EMBL/GenBank/DDBJ whole genome shotgun (WGS) entry which is preliminary data.</text>
</comment>
<proteinExistence type="predicted"/>
<reference evidence="2 3" key="1">
    <citation type="submission" date="2020-10" db="EMBL/GenBank/DDBJ databases">
        <title>Connecting structure to function with the recovery of over 1000 high-quality activated sludge metagenome-assembled genomes encoding full-length rRNA genes using long-read sequencing.</title>
        <authorList>
            <person name="Singleton C.M."/>
            <person name="Petriglieri F."/>
            <person name="Kristensen J.M."/>
            <person name="Kirkegaard R.H."/>
            <person name="Michaelsen T.Y."/>
            <person name="Andersen M.H."/>
            <person name="Karst S.M."/>
            <person name="Dueholm M.S."/>
            <person name="Nielsen P.H."/>
            <person name="Albertsen M."/>
        </authorList>
    </citation>
    <scope>NUCLEOTIDE SEQUENCE [LARGE SCALE GENOMIC DNA]</scope>
    <source>
        <strain evidence="2">Ribe_18-Q3-R11-54_MAXAC.273</strain>
    </source>
</reference>
<dbReference type="AlphaFoldDB" id="A0A9D7T1J8"/>
<evidence type="ECO:0000313" key="2">
    <source>
        <dbReference type="EMBL" id="MBK9984634.1"/>
    </source>
</evidence>
<dbReference type="EMBL" id="JADKGY010000030">
    <property type="protein sequence ID" value="MBK9984634.1"/>
    <property type="molecule type" value="Genomic_DNA"/>
</dbReference>
<accession>A0A9D7T1J8</accession>
<feature type="signal peptide" evidence="1">
    <location>
        <begin position="1"/>
        <end position="18"/>
    </location>
</feature>